<feature type="domain" description="K Homology" evidence="4">
    <location>
        <begin position="153"/>
        <end position="230"/>
    </location>
</feature>
<dbReference type="InterPro" id="IPR004087">
    <property type="entry name" value="KH_dom"/>
</dbReference>
<gene>
    <name evidence="5" type="ORF">AXG93_2508s1200</name>
</gene>
<evidence type="ECO:0000256" key="3">
    <source>
        <dbReference type="SAM" id="MobiDB-lite"/>
    </source>
</evidence>
<feature type="domain" description="K Homology" evidence="4">
    <location>
        <begin position="301"/>
        <end position="371"/>
    </location>
</feature>
<dbReference type="InterPro" id="IPR036612">
    <property type="entry name" value="KH_dom_type_1_sf"/>
</dbReference>
<feature type="region of interest" description="Disordered" evidence="3">
    <location>
        <begin position="339"/>
        <end position="370"/>
    </location>
</feature>
<accession>A0A176WG88</accession>
<dbReference type="CDD" id="cd22460">
    <property type="entry name" value="KH-I_PEPPER_rpt2_like"/>
    <property type="match status" value="1"/>
</dbReference>
<evidence type="ECO:0000313" key="5">
    <source>
        <dbReference type="EMBL" id="OAE31156.1"/>
    </source>
</evidence>
<evidence type="ECO:0000313" key="6">
    <source>
        <dbReference type="Proteomes" id="UP000077202"/>
    </source>
</evidence>
<dbReference type="Proteomes" id="UP000077202">
    <property type="component" value="Unassembled WGS sequence"/>
</dbReference>
<dbReference type="Pfam" id="PF00013">
    <property type="entry name" value="KH_1"/>
    <property type="match status" value="3"/>
</dbReference>
<keyword evidence="6" id="KW-1185">Reference proteome</keyword>
<dbReference type="AlphaFoldDB" id="A0A176WG88"/>
<dbReference type="Gene3D" id="3.30.1370.10">
    <property type="entry name" value="K Homology domain, type 1"/>
    <property type="match status" value="3"/>
</dbReference>
<feature type="region of interest" description="Disordered" evidence="3">
    <location>
        <begin position="26"/>
        <end position="53"/>
    </location>
</feature>
<dbReference type="CDD" id="cd22459">
    <property type="entry name" value="KH-I_PEPPER_rpt1_like"/>
    <property type="match status" value="1"/>
</dbReference>
<dbReference type="GO" id="GO:0003723">
    <property type="term" value="F:RNA binding"/>
    <property type="evidence" value="ECO:0007669"/>
    <property type="project" value="UniProtKB-UniRule"/>
</dbReference>
<dbReference type="InterPro" id="IPR004088">
    <property type="entry name" value="KH_dom_type_1"/>
</dbReference>
<dbReference type="SUPFAM" id="SSF54791">
    <property type="entry name" value="Eukaryotic type KH-domain (KH-domain type I)"/>
    <property type="match status" value="3"/>
</dbReference>
<reference evidence="5" key="1">
    <citation type="submission" date="2016-03" db="EMBL/GenBank/DDBJ databases">
        <title>Mechanisms controlling the formation of the plant cell surface in tip-growing cells are functionally conserved among land plants.</title>
        <authorList>
            <person name="Honkanen S."/>
            <person name="Jones V.A."/>
            <person name="Morieri G."/>
            <person name="Champion C."/>
            <person name="Hetherington A.J."/>
            <person name="Kelly S."/>
            <person name="Saint-Marcoux D."/>
            <person name="Proust H."/>
            <person name="Prescott H."/>
            <person name="Dolan L."/>
        </authorList>
    </citation>
    <scope>NUCLEOTIDE SEQUENCE [LARGE SCALE GENOMIC DNA]</scope>
    <source>
        <tissue evidence="5">Whole gametophyte</tissue>
    </source>
</reference>
<keyword evidence="1" id="KW-0677">Repeat</keyword>
<protein>
    <recommendedName>
        <fullName evidence="4">K Homology domain-containing protein</fullName>
    </recommendedName>
</protein>
<name>A0A176WG88_MARPO</name>
<proteinExistence type="predicted"/>
<dbReference type="PANTHER" id="PTHR10288">
    <property type="entry name" value="KH DOMAIN CONTAINING RNA BINDING PROTEIN"/>
    <property type="match status" value="1"/>
</dbReference>
<comment type="caution">
    <text evidence="5">The sequence shown here is derived from an EMBL/GenBank/DDBJ whole genome shotgun (WGS) entry which is preliminary data.</text>
</comment>
<feature type="domain" description="K Homology" evidence="4">
    <location>
        <begin position="58"/>
        <end position="128"/>
    </location>
</feature>
<evidence type="ECO:0000259" key="4">
    <source>
        <dbReference type="SMART" id="SM00322"/>
    </source>
</evidence>
<sequence length="408" mass="42757">MCANVSSYDQNGPAVHYLPPVLLPAAQQQQQTDGLSRKRHQEQSENGGGLSKRAARTPEIMFRLLIPATKIGKVIGKQGNQIKQLREETGARIKIADPVSTIEERVVLISSRDEAVQSTSAAEDALIRVATIVVEEKTDGGPTASIGPQHHIAPNLTRLLIAGSQAGSLIGKAGTTIKDIRESSGANVRILPPDQLPVCSSALDNDRLVQIAGDIAQVQKALQMIGAKLRENPPKETVSIRAPFFLTSHPQMLIPQSGLTTYPSAARFRGQAGGVGGASFGMLAGNAGPGAAYGASVTGIPKLSTEMAIPSALMGGIIGRGGGNISQIRSISGAAVKVSGQKEGTTERTISIEGTPDQSSVRAADVSKPTEDERGDLQLLTFVERLPVHVDAQVSIAQSLVQAFLNAQ</sequence>
<dbReference type="EMBL" id="LVLJ01001166">
    <property type="protein sequence ID" value="OAE31156.1"/>
    <property type="molecule type" value="Genomic_DNA"/>
</dbReference>
<evidence type="ECO:0000256" key="2">
    <source>
        <dbReference type="PROSITE-ProRule" id="PRU00117"/>
    </source>
</evidence>
<dbReference type="SMART" id="SM00322">
    <property type="entry name" value="KH"/>
    <property type="match status" value="3"/>
</dbReference>
<dbReference type="PROSITE" id="PS50084">
    <property type="entry name" value="KH_TYPE_1"/>
    <property type="match status" value="3"/>
</dbReference>
<keyword evidence="2" id="KW-0694">RNA-binding</keyword>
<organism evidence="5 6">
    <name type="scientific">Marchantia polymorpha subsp. ruderalis</name>
    <dbReference type="NCBI Taxonomy" id="1480154"/>
    <lineage>
        <taxon>Eukaryota</taxon>
        <taxon>Viridiplantae</taxon>
        <taxon>Streptophyta</taxon>
        <taxon>Embryophyta</taxon>
        <taxon>Marchantiophyta</taxon>
        <taxon>Marchantiopsida</taxon>
        <taxon>Marchantiidae</taxon>
        <taxon>Marchantiales</taxon>
        <taxon>Marchantiaceae</taxon>
        <taxon>Marchantia</taxon>
    </lineage>
</organism>
<evidence type="ECO:0000256" key="1">
    <source>
        <dbReference type="ARBA" id="ARBA00022737"/>
    </source>
</evidence>